<sequence length="103" mass="10974">MSLDHDWRFAELVARTWIEADLRERYLADPHRVLAEAGIDLAPGAPVPALPDGADLDVVVARFDTLPAVAPAAGFCLSLIDPLPAADRPAPHCSRALPEALTA</sequence>
<dbReference type="AlphaFoldDB" id="A0A918R2I5"/>
<protein>
    <recommendedName>
        <fullName evidence="3">TOMM peptide</fullName>
    </recommendedName>
</protein>
<accession>A0A918R2I5</accession>
<reference evidence="1" key="2">
    <citation type="submission" date="2020-09" db="EMBL/GenBank/DDBJ databases">
        <authorList>
            <person name="Sun Q."/>
            <person name="Ohkuma M."/>
        </authorList>
    </citation>
    <scope>NUCLEOTIDE SEQUENCE</scope>
    <source>
        <strain evidence="1">JCM 5016</strain>
    </source>
</reference>
<dbReference type="InterPro" id="IPR036648">
    <property type="entry name" value="CN_Hdrase_a/SCN_Hdrase_g_sf"/>
</dbReference>
<proteinExistence type="predicted"/>
<dbReference type="GO" id="GO:0003824">
    <property type="term" value="F:catalytic activity"/>
    <property type="evidence" value="ECO:0007669"/>
    <property type="project" value="InterPro"/>
</dbReference>
<dbReference type="Proteomes" id="UP000623010">
    <property type="component" value="Unassembled WGS sequence"/>
</dbReference>
<evidence type="ECO:0008006" key="3">
    <source>
        <dbReference type="Google" id="ProtNLM"/>
    </source>
</evidence>
<comment type="caution">
    <text evidence="1">The sequence shown here is derived from an EMBL/GenBank/DDBJ whole genome shotgun (WGS) entry which is preliminary data.</text>
</comment>
<dbReference type="RefSeq" id="WP_190056963.1">
    <property type="nucleotide sequence ID" value="NZ_BMWH01000005.1"/>
</dbReference>
<gene>
    <name evidence="1" type="ORF">GCM10010389_19630</name>
</gene>
<reference evidence="1" key="1">
    <citation type="journal article" date="2014" name="Int. J. Syst. Evol. Microbiol.">
        <title>Complete genome sequence of Corynebacterium casei LMG S-19264T (=DSM 44701T), isolated from a smear-ripened cheese.</title>
        <authorList>
            <consortium name="US DOE Joint Genome Institute (JGI-PGF)"/>
            <person name="Walter F."/>
            <person name="Albersmeier A."/>
            <person name="Kalinowski J."/>
            <person name="Ruckert C."/>
        </authorList>
    </citation>
    <scope>NUCLEOTIDE SEQUENCE</scope>
    <source>
        <strain evidence="1">JCM 5016</strain>
    </source>
</reference>
<organism evidence="1 2">
    <name type="scientific">Streptomyces echinoruber</name>
    <dbReference type="NCBI Taxonomy" id="68898"/>
    <lineage>
        <taxon>Bacteria</taxon>
        <taxon>Bacillati</taxon>
        <taxon>Actinomycetota</taxon>
        <taxon>Actinomycetes</taxon>
        <taxon>Kitasatosporales</taxon>
        <taxon>Streptomycetaceae</taxon>
        <taxon>Streptomyces</taxon>
    </lineage>
</organism>
<evidence type="ECO:0000313" key="2">
    <source>
        <dbReference type="Proteomes" id="UP000623010"/>
    </source>
</evidence>
<evidence type="ECO:0000313" key="1">
    <source>
        <dbReference type="EMBL" id="GGZ81858.1"/>
    </source>
</evidence>
<dbReference type="GO" id="GO:0046914">
    <property type="term" value="F:transition metal ion binding"/>
    <property type="evidence" value="ECO:0007669"/>
    <property type="project" value="InterPro"/>
</dbReference>
<dbReference type="SUPFAM" id="SSF56209">
    <property type="entry name" value="Nitrile hydratase alpha chain"/>
    <property type="match status" value="1"/>
</dbReference>
<keyword evidence="2" id="KW-1185">Reference proteome</keyword>
<name>A0A918R2I5_9ACTN</name>
<dbReference type="EMBL" id="BMWH01000005">
    <property type="protein sequence ID" value="GGZ81858.1"/>
    <property type="molecule type" value="Genomic_DNA"/>
</dbReference>